<keyword evidence="3" id="KW-1185">Reference proteome</keyword>
<accession>A0ABP0CVZ2</accession>
<feature type="compositionally biased region" description="Low complexity" evidence="1">
    <location>
        <begin position="296"/>
        <end position="314"/>
    </location>
</feature>
<dbReference type="EMBL" id="CAWUHD010000143">
    <property type="protein sequence ID" value="CAK7235130.1"/>
    <property type="molecule type" value="Genomic_DNA"/>
</dbReference>
<dbReference type="PANTHER" id="PTHR35596">
    <property type="entry name" value="DUF2263 DOMAIN-CONTAINING PROTEIN"/>
    <property type="match status" value="1"/>
</dbReference>
<dbReference type="InterPro" id="IPR043472">
    <property type="entry name" value="Macro_dom-like"/>
</dbReference>
<protein>
    <recommendedName>
        <fullName evidence="4">Microbial-type PARG catalytic domain-containing protein</fullName>
    </recommendedName>
</protein>
<organism evidence="2 3">
    <name type="scientific">Sporothrix eucalyptigena</name>
    <dbReference type="NCBI Taxonomy" id="1812306"/>
    <lineage>
        <taxon>Eukaryota</taxon>
        <taxon>Fungi</taxon>
        <taxon>Dikarya</taxon>
        <taxon>Ascomycota</taxon>
        <taxon>Pezizomycotina</taxon>
        <taxon>Sordariomycetes</taxon>
        <taxon>Sordariomycetidae</taxon>
        <taxon>Ophiostomatales</taxon>
        <taxon>Ophiostomataceae</taxon>
        <taxon>Sporothrix</taxon>
    </lineage>
</organism>
<gene>
    <name evidence="2" type="ORF">SEUCBS140593_009179</name>
</gene>
<reference evidence="2 3" key="1">
    <citation type="submission" date="2024-01" db="EMBL/GenBank/DDBJ databases">
        <authorList>
            <person name="Allen C."/>
            <person name="Tagirdzhanova G."/>
        </authorList>
    </citation>
    <scope>NUCLEOTIDE SEQUENCE [LARGE SCALE GENOMIC DNA]</scope>
</reference>
<evidence type="ECO:0000313" key="2">
    <source>
        <dbReference type="EMBL" id="CAK7235130.1"/>
    </source>
</evidence>
<proteinExistence type="predicted"/>
<comment type="caution">
    <text evidence="2">The sequence shown here is derived from an EMBL/GenBank/DDBJ whole genome shotgun (WGS) entry which is preliminary data.</text>
</comment>
<dbReference type="PANTHER" id="PTHR35596:SF2">
    <property type="entry name" value="MICROBIAL-TYPE PARG CATALYTIC DOMAIN-CONTAINING PROTEIN"/>
    <property type="match status" value="1"/>
</dbReference>
<evidence type="ECO:0000256" key="1">
    <source>
        <dbReference type="SAM" id="MobiDB-lite"/>
    </source>
</evidence>
<name>A0ABP0CVZ2_9PEZI</name>
<sequence>MTSSALTSKLKASSVATETRLAIPEIQKHYAHLNMGSVLYKQPSQQPSLERIPRPFGRLPEFHICDGDPAMTAINRAAQLTCQTGKFIRVPLICSADEKRPGGDWRMNVDGSEMPYRVKERLCRRSTLWATLGTPATPSLESACQTNYPIPIDGGILSEEVVVFRGPDYKKLPPSEWGVLPVVSVPPVRWPKLTETGTRYSLDNERNIVKDKLRASLLICIAKGYSVIVVGDFGLGKRYRNPPQEMAKLWCNVFLWDVMVRGRIQAVTFVFEDPQQCTTHLIRDALSNKGRGDGSRGMSSSSLPSTFSSSSLTSSPTDLEIFRRMFSKGGIKKQMEERDYRYELQTLVHLS</sequence>
<dbReference type="Proteomes" id="UP001642482">
    <property type="component" value="Unassembled WGS sequence"/>
</dbReference>
<evidence type="ECO:0008006" key="4">
    <source>
        <dbReference type="Google" id="ProtNLM"/>
    </source>
</evidence>
<evidence type="ECO:0000313" key="3">
    <source>
        <dbReference type="Proteomes" id="UP001642482"/>
    </source>
</evidence>
<dbReference type="Gene3D" id="3.40.220.10">
    <property type="entry name" value="Leucine Aminopeptidase, subunit E, domain 1"/>
    <property type="match status" value="1"/>
</dbReference>
<feature type="region of interest" description="Disordered" evidence="1">
    <location>
        <begin position="288"/>
        <end position="314"/>
    </location>
</feature>